<keyword evidence="4" id="KW-1185">Reference proteome</keyword>
<keyword evidence="2" id="KW-0812">Transmembrane</keyword>
<comment type="caution">
    <text evidence="3">The sequence shown here is derived from an EMBL/GenBank/DDBJ whole genome shotgun (WGS) entry which is preliminary data.</text>
</comment>
<dbReference type="Proteomes" id="UP000605568">
    <property type="component" value="Unassembled WGS sequence"/>
</dbReference>
<evidence type="ECO:0000256" key="1">
    <source>
        <dbReference type="SAM" id="MobiDB-lite"/>
    </source>
</evidence>
<dbReference type="InterPro" id="IPR013783">
    <property type="entry name" value="Ig-like_fold"/>
</dbReference>
<protein>
    <submittedName>
        <fullName evidence="3">Uncharacterized protein</fullName>
    </submittedName>
</protein>
<sequence length="713" mass="73019">MTSAPKRANLCADPTGRRGMRAPILIAVLLLVPLFTPGPVAAAEVWRTQFDEAVYGDVTVVGNSVLTCPTPAQAGHHPKYPPQSCVDALNHKGSGPSALNNGHRMSWNDVDDDPATFTSSSAELTIPAGATVAYAKLGWAGSATCHDAENPPGTPRDPVIFNGTRVEPGKFVADAPGELSHTDTAFYSAEADVTRALTSGTVTVANVWAPQGFDCFGGWSLTVVWKFPNATAAAPAKRHIAVHGGHVRLPTQKPVFSTPIAPTHPTGGVVRVGFTAYEGDWATDGDQMLVNGTSIGGRNAFVSSAQGAAHPNNMSVDARTVTIGEDVLKPGTKSAELGFKRADDAFLVQSITWSFPLPELTLAVTPENPAAHPKDTVTQTATVTNVGDAPAADVTVCGQQVGTIASRATATRTCTSTAADDDYPATVAVSGTSLAGDPLATQKASTVDVLHPALRAATTTEQMTALPGQAVKFTTTVTNTGDTPLFGLAARAAGGCDPMQGQLDPGATAAVGCSAPAGDESGALTSTVSAADKLGGKVEASASVQVKVVYPRLTISAVWSKDRAGDGERVTVTVTVGNPSDLPITDVRVEGEPAACRRTFPVLEPRERVTYTCEVTAPQNSRLTVSGAGAAGAVSESAVVRIESFSAPLPPEPPAPEPGAPEPPAPSPAQPEPPRPVAHVQQVSKPAVGGVAAIVGMIGMVVVASALSGLGRR</sequence>
<evidence type="ECO:0000256" key="2">
    <source>
        <dbReference type="SAM" id="Phobius"/>
    </source>
</evidence>
<dbReference type="EMBL" id="BNAR01000002">
    <property type="protein sequence ID" value="GHH34594.1"/>
    <property type="molecule type" value="Genomic_DNA"/>
</dbReference>
<evidence type="ECO:0000313" key="4">
    <source>
        <dbReference type="Proteomes" id="UP000605568"/>
    </source>
</evidence>
<gene>
    <name evidence="3" type="ORF">GCM10017774_18830</name>
</gene>
<evidence type="ECO:0000313" key="3">
    <source>
        <dbReference type="EMBL" id="GHH34594.1"/>
    </source>
</evidence>
<feature type="transmembrane region" description="Helical" evidence="2">
    <location>
        <begin position="687"/>
        <end position="710"/>
    </location>
</feature>
<proteinExistence type="predicted"/>
<accession>A0ABQ3M609</accession>
<dbReference type="Gene3D" id="2.60.40.10">
    <property type="entry name" value="Immunoglobulins"/>
    <property type="match status" value="1"/>
</dbReference>
<keyword evidence="2" id="KW-0472">Membrane</keyword>
<keyword evidence="2" id="KW-1133">Transmembrane helix</keyword>
<name>A0ABQ3M609_9PSEU</name>
<reference evidence="4" key="1">
    <citation type="journal article" date="2019" name="Int. J. Syst. Evol. Microbiol.">
        <title>The Global Catalogue of Microorganisms (GCM) 10K type strain sequencing project: providing services to taxonomists for standard genome sequencing and annotation.</title>
        <authorList>
            <consortium name="The Broad Institute Genomics Platform"/>
            <consortium name="The Broad Institute Genome Sequencing Center for Infectious Disease"/>
            <person name="Wu L."/>
            <person name="Ma J."/>
        </authorList>
    </citation>
    <scope>NUCLEOTIDE SEQUENCE [LARGE SCALE GENOMIC DNA]</scope>
    <source>
        <strain evidence="4">CGMCC 4.7367</strain>
    </source>
</reference>
<feature type="compositionally biased region" description="Pro residues" evidence="1">
    <location>
        <begin position="648"/>
        <end position="676"/>
    </location>
</feature>
<feature type="region of interest" description="Disordered" evidence="1">
    <location>
        <begin position="646"/>
        <end position="683"/>
    </location>
</feature>
<organism evidence="3 4">
    <name type="scientific">Lentzea cavernae</name>
    <dbReference type="NCBI Taxonomy" id="2020703"/>
    <lineage>
        <taxon>Bacteria</taxon>
        <taxon>Bacillati</taxon>
        <taxon>Actinomycetota</taxon>
        <taxon>Actinomycetes</taxon>
        <taxon>Pseudonocardiales</taxon>
        <taxon>Pseudonocardiaceae</taxon>
        <taxon>Lentzea</taxon>
    </lineage>
</organism>